<dbReference type="Proteomes" id="UP000004099">
    <property type="component" value="Unassembled WGS sequence"/>
</dbReference>
<keyword evidence="4" id="KW-1003">Cell membrane</keyword>
<dbReference type="GO" id="GO:0006865">
    <property type="term" value="P:amino acid transport"/>
    <property type="evidence" value="ECO:0007669"/>
    <property type="project" value="UniProtKB-KW"/>
</dbReference>
<name>E7FMY5_9LACO</name>
<evidence type="ECO:0000256" key="9">
    <source>
        <dbReference type="RuleBase" id="RU363032"/>
    </source>
</evidence>
<dbReference type="Gene3D" id="1.10.3720.10">
    <property type="entry name" value="MetI-like"/>
    <property type="match status" value="1"/>
</dbReference>
<evidence type="ECO:0000256" key="7">
    <source>
        <dbReference type="ARBA" id="ARBA00022989"/>
    </source>
</evidence>
<keyword evidence="8 9" id="KW-0472">Membrane</keyword>
<dbReference type="SUPFAM" id="SSF161098">
    <property type="entry name" value="MetI-like"/>
    <property type="match status" value="1"/>
</dbReference>
<keyword evidence="6" id="KW-0029">Amino-acid transport</keyword>
<feature type="transmembrane region" description="Helical" evidence="9">
    <location>
        <begin position="159"/>
        <end position="182"/>
    </location>
</feature>
<dbReference type="NCBIfam" id="TIGR01726">
    <property type="entry name" value="HEQRo_perm_3TM"/>
    <property type="match status" value="1"/>
</dbReference>
<feature type="transmembrane region" description="Helical" evidence="9">
    <location>
        <begin position="50"/>
        <end position="73"/>
    </location>
</feature>
<comment type="caution">
    <text evidence="11">The sequence shown here is derived from an EMBL/GenBank/DDBJ whole genome shotgun (WGS) entry which is preliminary data.</text>
</comment>
<proteinExistence type="inferred from homology"/>
<keyword evidence="3 9" id="KW-0813">Transport</keyword>
<protein>
    <submittedName>
        <fullName evidence="11">ABC transporter, permease protein</fullName>
    </submittedName>
</protein>
<evidence type="ECO:0000256" key="6">
    <source>
        <dbReference type="ARBA" id="ARBA00022970"/>
    </source>
</evidence>
<evidence type="ECO:0000256" key="4">
    <source>
        <dbReference type="ARBA" id="ARBA00022475"/>
    </source>
</evidence>
<evidence type="ECO:0000259" key="10">
    <source>
        <dbReference type="PROSITE" id="PS50928"/>
    </source>
</evidence>
<feature type="transmembrane region" description="Helical" evidence="9">
    <location>
        <begin position="216"/>
        <end position="237"/>
    </location>
</feature>
<gene>
    <name evidence="11" type="primary">glnP2</name>
    <name evidence="11" type="ORF">HMPREF0542_10262</name>
</gene>
<evidence type="ECO:0000256" key="5">
    <source>
        <dbReference type="ARBA" id="ARBA00022692"/>
    </source>
</evidence>
<keyword evidence="5 9" id="KW-0812">Transmembrane</keyword>
<feature type="transmembrane region" description="Helical" evidence="9">
    <location>
        <begin position="189"/>
        <end position="210"/>
    </location>
</feature>
<feature type="domain" description="ABC transmembrane type-1" evidence="10">
    <location>
        <begin position="46"/>
        <end position="238"/>
    </location>
</feature>
<dbReference type="GO" id="GO:0043190">
    <property type="term" value="C:ATP-binding cassette (ABC) transporter complex"/>
    <property type="evidence" value="ECO:0007669"/>
    <property type="project" value="InterPro"/>
</dbReference>
<evidence type="ECO:0000313" key="11">
    <source>
        <dbReference type="EMBL" id="EFZ35633.1"/>
    </source>
</evidence>
<dbReference type="InterPro" id="IPR035906">
    <property type="entry name" value="MetI-like_sf"/>
</dbReference>
<dbReference type="InterPro" id="IPR010065">
    <property type="entry name" value="AA_ABC_transptr_permease_3TM"/>
</dbReference>
<dbReference type="PROSITE" id="PS50928">
    <property type="entry name" value="ABC_TM1"/>
    <property type="match status" value="1"/>
</dbReference>
<dbReference type="EMBL" id="ACGS02000018">
    <property type="protein sequence ID" value="EFZ35633.1"/>
    <property type="molecule type" value="Genomic_DNA"/>
</dbReference>
<comment type="similarity">
    <text evidence="2">Belongs to the binding-protein-dependent transport system permease family. HisMQ subfamily.</text>
</comment>
<keyword evidence="7 9" id="KW-1133">Transmembrane helix</keyword>
<accession>E7FMY5</accession>
<comment type="subcellular location">
    <subcellularLocation>
        <location evidence="1 9">Cell membrane</location>
        <topology evidence="1 9">Multi-pass membrane protein</topology>
    </subcellularLocation>
</comment>
<reference evidence="11 12" key="1">
    <citation type="submission" date="2011-01" db="EMBL/GenBank/DDBJ databases">
        <authorList>
            <person name="Muzny D."/>
            <person name="Qin X."/>
            <person name="Buhay C."/>
            <person name="Dugan-Rocha S."/>
            <person name="Ding Y."/>
            <person name="Chen G."/>
            <person name="Hawes A."/>
            <person name="Holder M."/>
            <person name="Jhangiani S."/>
            <person name="Johnson A."/>
            <person name="Khan Z."/>
            <person name="Li Z."/>
            <person name="Liu W."/>
            <person name="Liu X."/>
            <person name="Perez L."/>
            <person name="Shen H."/>
            <person name="Wang Q."/>
            <person name="Watt J."/>
            <person name="Xi L."/>
            <person name="Xin Y."/>
            <person name="Zhou J."/>
            <person name="Deng J."/>
            <person name="Jiang H."/>
            <person name="Liu Y."/>
            <person name="Qu J."/>
            <person name="Song X.-Z."/>
            <person name="Zhang L."/>
            <person name="Villasana D."/>
            <person name="Johnson A."/>
            <person name="Liu J."/>
            <person name="Liyanage D."/>
            <person name="Lorensuhewa L."/>
            <person name="Robinson T."/>
            <person name="Song A."/>
            <person name="Song B.-B."/>
            <person name="Dinh H."/>
            <person name="Thornton R."/>
            <person name="Coyle M."/>
            <person name="Francisco L."/>
            <person name="Jackson L."/>
            <person name="Javaid M."/>
            <person name="Korchina V."/>
            <person name="Kovar C."/>
            <person name="Mata R."/>
            <person name="Mathew T."/>
            <person name="Ngo R."/>
            <person name="Nguyen L."/>
            <person name="Nguyen N."/>
            <person name="Okwuonu G."/>
            <person name="Ongeri F."/>
            <person name="Pham C."/>
            <person name="Simmons D."/>
            <person name="Wilczek-Boney K."/>
            <person name="Hale W."/>
            <person name="Jakkamsetti A."/>
            <person name="Pham P."/>
            <person name="Ruth R."/>
            <person name="San Lucas F."/>
            <person name="Warren J."/>
            <person name="Zhang J."/>
            <person name="Zhao Z."/>
            <person name="Zhou C."/>
            <person name="Zhu D."/>
            <person name="Lee S."/>
            <person name="Bess C."/>
            <person name="Blankenburg K."/>
            <person name="Forbes L."/>
            <person name="Fu Q."/>
            <person name="Gubbala S."/>
            <person name="Hirani K."/>
            <person name="Jayaseelan J.C."/>
            <person name="Lara F."/>
            <person name="Munidasa M."/>
            <person name="Palculict T."/>
            <person name="Patil S."/>
            <person name="Pu L.-L."/>
            <person name="Saada N."/>
            <person name="Tang L."/>
            <person name="Weissenberger G."/>
            <person name="Zhu Y."/>
            <person name="Hemphill L."/>
            <person name="Shang Y."/>
            <person name="Youmans B."/>
            <person name="Ayvaz T."/>
            <person name="Ross M."/>
            <person name="Santibanez J."/>
            <person name="Aqrawi P."/>
            <person name="Gross S."/>
            <person name="Joshi V."/>
            <person name="Fowler G."/>
            <person name="Nazareth L."/>
            <person name="Reid J."/>
            <person name="Worley K."/>
            <person name="Petrosino J."/>
            <person name="Highlander S."/>
            <person name="Gibbs R."/>
        </authorList>
    </citation>
    <scope>NUCLEOTIDE SEQUENCE [LARGE SCALE GENOMIC DNA]</scope>
    <source>
        <strain evidence="11 12">ATCC 25644</strain>
    </source>
</reference>
<dbReference type="InterPro" id="IPR000515">
    <property type="entry name" value="MetI-like"/>
</dbReference>
<dbReference type="GO" id="GO:0022857">
    <property type="term" value="F:transmembrane transporter activity"/>
    <property type="evidence" value="ECO:0007669"/>
    <property type="project" value="InterPro"/>
</dbReference>
<feature type="transmembrane region" description="Helical" evidence="9">
    <location>
        <begin position="94"/>
        <end position="114"/>
    </location>
</feature>
<organism evidence="11 12">
    <name type="scientific">Ligilactobacillus ruminis ATCC 25644</name>
    <dbReference type="NCBI Taxonomy" id="525362"/>
    <lineage>
        <taxon>Bacteria</taxon>
        <taxon>Bacillati</taxon>
        <taxon>Bacillota</taxon>
        <taxon>Bacilli</taxon>
        <taxon>Lactobacillales</taxon>
        <taxon>Lactobacillaceae</taxon>
        <taxon>Ligilactobacillus</taxon>
    </lineage>
</organism>
<dbReference type="HOGENOM" id="CLU_019602_1_0_9"/>
<dbReference type="CDD" id="cd06261">
    <property type="entry name" value="TM_PBP2"/>
    <property type="match status" value="1"/>
</dbReference>
<dbReference type="PANTHER" id="PTHR30614:SF37">
    <property type="entry name" value="AMINO-ACID ABC TRANSPORTER PERMEASE PROTEIN YHDX-RELATED"/>
    <property type="match status" value="1"/>
</dbReference>
<dbReference type="PANTHER" id="PTHR30614">
    <property type="entry name" value="MEMBRANE COMPONENT OF AMINO ACID ABC TRANSPORTER"/>
    <property type="match status" value="1"/>
</dbReference>
<dbReference type="AlphaFoldDB" id="E7FMY5"/>
<dbReference type="Pfam" id="PF00528">
    <property type="entry name" value="BPD_transp_1"/>
    <property type="match status" value="1"/>
</dbReference>
<evidence type="ECO:0000256" key="8">
    <source>
        <dbReference type="ARBA" id="ARBA00023136"/>
    </source>
</evidence>
<sequence>MRITGPVFLFIDLRIFQGVWKIFMRELFEMSFEVVKASLPMFFSGLKLTLLYSFFGIAGSIVVGLACSLVKYFKIAVLKRIVSAYVELARNTPLLIQLFFLYYAFPVIGLKMSASTCGIVDLIFLGGAYMSEGFNGGLDAVPKSQIDSGKAIGMSKAQLAFYVVFPQGLALSVPALSANIIFLIKETSIFSVIAIPELTNTALDLIGLYYRSNEYLLMLVVFYALILIPLILLLDWLERRVRYGAFGN</sequence>
<evidence type="ECO:0000256" key="2">
    <source>
        <dbReference type="ARBA" id="ARBA00010072"/>
    </source>
</evidence>
<dbReference type="InterPro" id="IPR043429">
    <property type="entry name" value="ArtM/GltK/GlnP/TcyL/YhdX-like"/>
</dbReference>
<evidence type="ECO:0000256" key="3">
    <source>
        <dbReference type="ARBA" id="ARBA00022448"/>
    </source>
</evidence>
<evidence type="ECO:0000256" key="1">
    <source>
        <dbReference type="ARBA" id="ARBA00004651"/>
    </source>
</evidence>
<evidence type="ECO:0000313" key="12">
    <source>
        <dbReference type="Proteomes" id="UP000004099"/>
    </source>
</evidence>